<evidence type="ECO:0000313" key="2">
    <source>
        <dbReference type="Proteomes" id="UP000003656"/>
    </source>
</evidence>
<proteinExistence type="predicted"/>
<gene>
    <name evidence="1" type="ORF">BIFGAL_03671</name>
</gene>
<name>D1NUZ3_9BIFI</name>
<reference evidence="1 2" key="1">
    <citation type="submission" date="2009-11" db="EMBL/GenBank/DDBJ databases">
        <authorList>
            <person name="Weinstock G."/>
            <person name="Sodergren E."/>
            <person name="Clifton S."/>
            <person name="Fulton L."/>
            <person name="Fulton B."/>
            <person name="Courtney L."/>
            <person name="Fronick C."/>
            <person name="Harrison M."/>
            <person name="Strong C."/>
            <person name="Farmer C."/>
            <person name="Delahaunty K."/>
            <person name="Markovic C."/>
            <person name="Hall O."/>
            <person name="Minx P."/>
            <person name="Tomlinson C."/>
            <person name="Mitreva M."/>
            <person name="Nelson J."/>
            <person name="Hou S."/>
            <person name="Wollam A."/>
            <person name="Pepin K.H."/>
            <person name="Johnson M."/>
            <person name="Bhonagiri V."/>
            <person name="Nash W.E."/>
            <person name="Warren W."/>
            <person name="Chinwalla A."/>
            <person name="Mardis E.R."/>
            <person name="Wilson R.K."/>
        </authorList>
    </citation>
    <scope>NUCLEOTIDE SEQUENCE [LARGE SCALE GENOMIC DNA]</scope>
    <source>
        <strain evidence="1 2">DSM 20093</strain>
    </source>
</reference>
<comment type="caution">
    <text evidence="1">The sequence shown here is derived from an EMBL/GenBank/DDBJ whole genome shotgun (WGS) entry which is preliminary data.</text>
</comment>
<dbReference type="AlphaFoldDB" id="D1NUZ3"/>
<dbReference type="Proteomes" id="UP000003656">
    <property type="component" value="Unassembled WGS sequence"/>
</dbReference>
<sequence length="41" mass="4731">MSKDRKYVQQKLNREGRGNSWTPVQLHDMAIMSIMPIVSIA</sequence>
<accession>D1NUZ3</accession>
<evidence type="ECO:0000313" key="1">
    <source>
        <dbReference type="EMBL" id="EFA22644.1"/>
    </source>
</evidence>
<dbReference type="EMBL" id="ABXB03000003">
    <property type="protein sequence ID" value="EFA22644.1"/>
    <property type="molecule type" value="Genomic_DNA"/>
</dbReference>
<organism evidence="1 2">
    <name type="scientific">Bifidobacterium gallicum DSM 20093 = LMG 11596</name>
    <dbReference type="NCBI Taxonomy" id="561180"/>
    <lineage>
        <taxon>Bacteria</taxon>
        <taxon>Bacillati</taxon>
        <taxon>Actinomycetota</taxon>
        <taxon>Actinomycetes</taxon>
        <taxon>Bifidobacteriales</taxon>
        <taxon>Bifidobacteriaceae</taxon>
        <taxon>Bifidobacterium</taxon>
    </lineage>
</organism>
<protein>
    <submittedName>
        <fullName evidence="1">Uncharacterized protein</fullName>
    </submittedName>
</protein>